<name>A0A026WKU7_OOCBI</name>
<gene>
    <name evidence="1" type="ORF">X777_02244</name>
</gene>
<evidence type="ECO:0000313" key="1">
    <source>
        <dbReference type="EMBL" id="EZA56640.1"/>
    </source>
</evidence>
<dbReference type="Proteomes" id="UP000053097">
    <property type="component" value="Unassembled WGS sequence"/>
</dbReference>
<proteinExistence type="predicted"/>
<feature type="non-terminal residue" evidence="1">
    <location>
        <position position="1"/>
    </location>
</feature>
<evidence type="ECO:0000313" key="2">
    <source>
        <dbReference type="Proteomes" id="UP000053097"/>
    </source>
</evidence>
<reference evidence="1 2" key="1">
    <citation type="journal article" date="2014" name="Curr. Biol.">
        <title>The genome of the clonal raider ant Cerapachys biroi.</title>
        <authorList>
            <person name="Oxley P.R."/>
            <person name="Ji L."/>
            <person name="Fetter-Pruneda I."/>
            <person name="McKenzie S.K."/>
            <person name="Li C."/>
            <person name="Hu H."/>
            <person name="Zhang G."/>
            <person name="Kronauer D.J."/>
        </authorList>
    </citation>
    <scope>NUCLEOTIDE SEQUENCE [LARGE SCALE GENOMIC DNA]</scope>
</reference>
<dbReference type="EMBL" id="KK107159">
    <property type="protein sequence ID" value="EZA56640.1"/>
    <property type="molecule type" value="Genomic_DNA"/>
</dbReference>
<sequence length="349" mass="38580">RINQPSVGVVRGFIIITRGVTRRDKMVPRGMTLLPPPPQIIVDIKAPRNDATERTNERTDGRTDGHRCKRTYVHERAPYCAIKSNQRRRCLAARRVSRPFVDRPSFGIIIFFSSTLIRRERPVATLLSTSLRPLPPLSLHPDSRSTRIVAYGVAALIPLNDPHSAPSISSAAKEGKDFFYYRSSTLSLPLPTLLMLPSPAFAKERTQNAPVSSFPGASASLLSRRSLPEATILELLGAHSIRTYLQPRMLLSLLSLPLLLACSLRAPIRAASGASGVSNEMQQVRAKVVHPVAHASKRERERERDERDSTGWLVEARATTLFPEGTEPGVRSRAEGTDIRPNDCHVITG</sequence>
<accession>A0A026WKU7</accession>
<protein>
    <submittedName>
        <fullName evidence="1">Uncharacterized protein</fullName>
    </submittedName>
</protein>
<keyword evidence="2" id="KW-1185">Reference proteome</keyword>
<organism evidence="1 2">
    <name type="scientific">Ooceraea biroi</name>
    <name type="common">Clonal raider ant</name>
    <name type="synonym">Cerapachys biroi</name>
    <dbReference type="NCBI Taxonomy" id="2015173"/>
    <lineage>
        <taxon>Eukaryota</taxon>
        <taxon>Metazoa</taxon>
        <taxon>Ecdysozoa</taxon>
        <taxon>Arthropoda</taxon>
        <taxon>Hexapoda</taxon>
        <taxon>Insecta</taxon>
        <taxon>Pterygota</taxon>
        <taxon>Neoptera</taxon>
        <taxon>Endopterygota</taxon>
        <taxon>Hymenoptera</taxon>
        <taxon>Apocrita</taxon>
        <taxon>Aculeata</taxon>
        <taxon>Formicoidea</taxon>
        <taxon>Formicidae</taxon>
        <taxon>Dorylinae</taxon>
        <taxon>Ooceraea</taxon>
    </lineage>
</organism>
<dbReference type="AlphaFoldDB" id="A0A026WKU7"/>